<name>A0A2K9NRR2_BACTC</name>
<sequence>MTNKKLLGLCLSLMTLSSVAMADLNDIKLGVPGYGGNGCPANSASVTLSEDAKSLSIIFDQFIVEAGGMNKQTERKTCNIAIPVHVPQGYSVSVIDVDYRGYVSLPSQASARLTAEYFLAGSLGPRFDKTFLGRTDTDYTFKNVIGINAQVWSPCGADTILRVNAAMLVKTNRYMDEAMATVDSADFKAGILYQLQWRRCSL</sequence>
<dbReference type="PANTHER" id="PTHR38847:SF1">
    <property type="entry name" value="PSEUDOURIDINE SYNTHASE RSUA_RLUA-LIKE DOMAIN-CONTAINING PROTEIN"/>
    <property type="match status" value="1"/>
</dbReference>
<evidence type="ECO:0000313" key="2">
    <source>
        <dbReference type="Proteomes" id="UP000235584"/>
    </source>
</evidence>
<dbReference type="KEGG" id="bsto:C0V70_08800"/>
<keyword evidence="2" id="KW-1185">Reference proteome</keyword>
<dbReference type="EMBL" id="CP025704">
    <property type="protein sequence ID" value="AUN98201.1"/>
    <property type="molecule type" value="Genomic_DNA"/>
</dbReference>
<reference evidence="1 2" key="1">
    <citation type="submission" date="2018-01" db="EMBL/GenBank/DDBJ databases">
        <title>Complete genome sequence of Bacteriovorax stolpii DSM12778.</title>
        <authorList>
            <person name="Tang B."/>
            <person name="Chang J."/>
        </authorList>
    </citation>
    <scope>NUCLEOTIDE SEQUENCE [LARGE SCALE GENOMIC DNA]</scope>
    <source>
        <strain evidence="1 2">DSM 12778</strain>
    </source>
</reference>
<dbReference type="Proteomes" id="UP000235584">
    <property type="component" value="Chromosome"/>
</dbReference>
<protein>
    <submittedName>
        <fullName evidence="1">DUF4360 domain-containing protein</fullName>
    </submittedName>
</protein>
<accession>A0A2K9NRR2</accession>
<evidence type="ECO:0000313" key="1">
    <source>
        <dbReference type="EMBL" id="AUN98201.1"/>
    </source>
</evidence>
<dbReference type="AlphaFoldDB" id="A0A2K9NRR2"/>
<gene>
    <name evidence="1" type="ORF">C0V70_08800</name>
</gene>
<dbReference type="RefSeq" id="WP_102243492.1">
    <property type="nucleotide sequence ID" value="NZ_CP025704.1"/>
</dbReference>
<proteinExistence type="predicted"/>
<dbReference type="InterPro" id="IPR025649">
    <property type="entry name" value="DUF4360"/>
</dbReference>
<dbReference type="PANTHER" id="PTHR38847">
    <property type="match status" value="1"/>
</dbReference>
<dbReference type="Pfam" id="PF14273">
    <property type="entry name" value="DUF4360"/>
    <property type="match status" value="1"/>
</dbReference>
<organism evidence="1 2">
    <name type="scientific">Bacteriovorax stolpii</name>
    <name type="common">Bdellovibrio stolpii</name>
    <dbReference type="NCBI Taxonomy" id="960"/>
    <lineage>
        <taxon>Bacteria</taxon>
        <taxon>Pseudomonadati</taxon>
        <taxon>Bdellovibrionota</taxon>
        <taxon>Bacteriovoracia</taxon>
        <taxon>Bacteriovoracales</taxon>
        <taxon>Bacteriovoracaceae</taxon>
        <taxon>Bacteriovorax</taxon>
    </lineage>
</organism>